<name>A0A450S357_9GAMM</name>
<gene>
    <name evidence="1" type="ORF">BECKFW1821A_GA0114235_10129</name>
    <name evidence="2" type="ORF">BECKFW1821B_GA0114236_100916</name>
</gene>
<proteinExistence type="predicted"/>
<dbReference type="InterPro" id="IPR029069">
    <property type="entry name" value="HotDog_dom_sf"/>
</dbReference>
<evidence type="ECO:0000313" key="1">
    <source>
        <dbReference type="EMBL" id="VFJ46088.1"/>
    </source>
</evidence>
<dbReference type="Gene3D" id="3.10.129.10">
    <property type="entry name" value="Hotdog Thioesterase"/>
    <property type="match status" value="2"/>
</dbReference>
<evidence type="ECO:0000313" key="2">
    <source>
        <dbReference type="EMBL" id="VFJ51386.1"/>
    </source>
</evidence>
<organism evidence="1">
    <name type="scientific">Candidatus Kentrum sp. FW</name>
    <dbReference type="NCBI Taxonomy" id="2126338"/>
    <lineage>
        <taxon>Bacteria</taxon>
        <taxon>Pseudomonadati</taxon>
        <taxon>Pseudomonadota</taxon>
        <taxon>Gammaproteobacteria</taxon>
        <taxon>Candidatus Kentrum</taxon>
    </lineage>
</organism>
<dbReference type="AlphaFoldDB" id="A0A450S357"/>
<dbReference type="PANTHER" id="PTHR28152">
    <property type="entry name" value="HYDROXYACYL-THIOESTER DEHYDRATASE TYPE 2, MITOCHONDRIAL"/>
    <property type="match status" value="1"/>
</dbReference>
<reference evidence="1" key="1">
    <citation type="submission" date="2019-02" db="EMBL/GenBank/DDBJ databases">
        <authorList>
            <person name="Gruber-Vodicka R. H."/>
            <person name="Seah K. B. B."/>
        </authorList>
    </citation>
    <scope>NUCLEOTIDE SEQUENCE</scope>
    <source>
        <strain evidence="2">BECK_BZ106</strain>
        <strain evidence="1">BECK_BZ15</strain>
    </source>
</reference>
<dbReference type="SUPFAM" id="SSF54637">
    <property type="entry name" value="Thioesterase/thiol ester dehydrase-isomerase"/>
    <property type="match status" value="2"/>
</dbReference>
<dbReference type="InterPro" id="IPR052741">
    <property type="entry name" value="Mitochondrial_HTD2"/>
</dbReference>
<protein>
    <submittedName>
        <fullName evidence="1">Mesaconyl-C4-CoA hydratase</fullName>
    </submittedName>
</protein>
<dbReference type="PANTHER" id="PTHR28152:SF1">
    <property type="entry name" value="HYDROXYACYL-THIOESTER DEHYDRATASE TYPE 2, MITOCHONDRIAL"/>
    <property type="match status" value="1"/>
</dbReference>
<dbReference type="EMBL" id="CAADFD010000009">
    <property type="protein sequence ID" value="VFJ51386.1"/>
    <property type="molecule type" value="Genomic_DNA"/>
</dbReference>
<sequence>MAEQANPYADWVGNTEQLEDQIWLGQVAGMAALLDDTESRFTLGGALPPLWHWMYFLPRAPWSKIGTDGHPERGGFMPPIELPRRMFAGSRMKFHKLLTIGEPAVRHGKVLKISEKSGSSGKLAFVTVSYHTEQNGELCIEEEQDIVYREPGDPVPAPTPAPFPEIPAGSWTRTITPDPVLLFRFSALTFNAHRIHIDRRYAMEEEGYPGLIVHGPLTAIQLAELLRFNQERPVVGFSFRGQAPLFDLGPYRVVATPGEDNKVELSAQGPNGKTTMVATAELG</sequence>
<dbReference type="GO" id="GO:0019171">
    <property type="term" value="F:(3R)-hydroxyacyl-[acyl-carrier-protein] dehydratase activity"/>
    <property type="evidence" value="ECO:0007669"/>
    <property type="project" value="TreeGrafter"/>
</dbReference>
<dbReference type="EMBL" id="CAADEW010000012">
    <property type="protein sequence ID" value="VFJ46088.1"/>
    <property type="molecule type" value="Genomic_DNA"/>
</dbReference>
<accession>A0A450S357</accession>